<dbReference type="EMBL" id="QEXO01000002">
    <property type="protein sequence ID" value="PWE15031.1"/>
    <property type="molecule type" value="Genomic_DNA"/>
</dbReference>
<dbReference type="PANTHER" id="PTHR42788:SF13">
    <property type="entry name" value="ALIPHATIC SULFONATES IMPORT ATP-BINDING PROTEIN SSUB"/>
    <property type="match status" value="1"/>
</dbReference>
<keyword evidence="3" id="KW-1003">Cell membrane</keyword>
<keyword evidence="4" id="KW-0547">Nucleotide-binding</keyword>
<evidence type="ECO:0000256" key="4">
    <source>
        <dbReference type="ARBA" id="ARBA00022741"/>
    </source>
</evidence>
<evidence type="ECO:0000313" key="7">
    <source>
        <dbReference type="EMBL" id="PWE15031.1"/>
    </source>
</evidence>
<dbReference type="PROSITE" id="PS00211">
    <property type="entry name" value="ABC_TRANSPORTER_1"/>
    <property type="match status" value="1"/>
</dbReference>
<keyword evidence="2" id="KW-0813">Transport</keyword>
<dbReference type="STRING" id="511.UZ73_08950"/>
<dbReference type="AlphaFoldDB" id="A0A2U2BLY9"/>
<dbReference type="InterPro" id="IPR003593">
    <property type="entry name" value="AAA+_ATPase"/>
</dbReference>
<dbReference type="CDD" id="cd03293">
    <property type="entry name" value="ABC_NrtD_SsuB_transporters"/>
    <property type="match status" value="1"/>
</dbReference>
<proteinExistence type="inferred from homology"/>
<dbReference type="Proteomes" id="UP000245216">
    <property type="component" value="Unassembled WGS sequence"/>
</dbReference>
<dbReference type="PANTHER" id="PTHR42788">
    <property type="entry name" value="TAURINE IMPORT ATP-BINDING PROTEIN-RELATED"/>
    <property type="match status" value="1"/>
</dbReference>
<dbReference type="Pfam" id="PF00005">
    <property type="entry name" value="ABC_tran"/>
    <property type="match status" value="1"/>
</dbReference>
<evidence type="ECO:0000256" key="2">
    <source>
        <dbReference type="ARBA" id="ARBA00022448"/>
    </source>
</evidence>
<dbReference type="InterPro" id="IPR017871">
    <property type="entry name" value="ABC_transporter-like_CS"/>
</dbReference>
<reference evidence="7 8" key="1">
    <citation type="submission" date="2018-05" db="EMBL/GenBank/DDBJ databases">
        <title>Genome Sequence of an Efficient Indole-Degrading Bacterium, Alcaligenes sp.YBY.</title>
        <authorList>
            <person name="Yang B."/>
        </authorList>
    </citation>
    <scope>NUCLEOTIDE SEQUENCE [LARGE SCALE GENOMIC DNA]</scope>
    <source>
        <strain evidence="7 8">YBY</strain>
    </source>
</reference>
<dbReference type="Gene3D" id="3.40.50.300">
    <property type="entry name" value="P-loop containing nucleotide triphosphate hydrolases"/>
    <property type="match status" value="1"/>
</dbReference>
<evidence type="ECO:0000256" key="3">
    <source>
        <dbReference type="ARBA" id="ARBA00022475"/>
    </source>
</evidence>
<dbReference type="InterPro" id="IPR050166">
    <property type="entry name" value="ABC_transporter_ATP-bind"/>
</dbReference>
<keyword evidence="3" id="KW-0472">Membrane</keyword>
<dbReference type="GeneID" id="94038840"/>
<protein>
    <submittedName>
        <fullName evidence="7">ABC transporter ATP-binding protein</fullName>
    </submittedName>
</protein>
<evidence type="ECO:0000256" key="5">
    <source>
        <dbReference type="ARBA" id="ARBA00022840"/>
    </source>
</evidence>
<feature type="domain" description="ABC transporter" evidence="6">
    <location>
        <begin position="2"/>
        <end position="234"/>
    </location>
</feature>
<accession>A0A2U2BLY9</accession>
<gene>
    <name evidence="7" type="ORF">DF183_10165</name>
</gene>
<organism evidence="7 8">
    <name type="scientific">Alcaligenes faecalis</name>
    <dbReference type="NCBI Taxonomy" id="511"/>
    <lineage>
        <taxon>Bacteria</taxon>
        <taxon>Pseudomonadati</taxon>
        <taxon>Pseudomonadota</taxon>
        <taxon>Betaproteobacteria</taxon>
        <taxon>Burkholderiales</taxon>
        <taxon>Alcaligenaceae</taxon>
        <taxon>Alcaligenes</taxon>
    </lineage>
</organism>
<dbReference type="SUPFAM" id="SSF52540">
    <property type="entry name" value="P-loop containing nucleoside triphosphate hydrolases"/>
    <property type="match status" value="1"/>
</dbReference>
<evidence type="ECO:0000313" key="8">
    <source>
        <dbReference type="Proteomes" id="UP000245216"/>
    </source>
</evidence>
<dbReference type="PROSITE" id="PS50893">
    <property type="entry name" value="ABC_TRANSPORTER_2"/>
    <property type="match status" value="1"/>
</dbReference>
<reference evidence="7 8" key="2">
    <citation type="submission" date="2018-05" db="EMBL/GenBank/DDBJ databases">
        <authorList>
            <person name="Lanie J.A."/>
            <person name="Ng W.-L."/>
            <person name="Kazmierczak K.M."/>
            <person name="Andrzejewski T.M."/>
            <person name="Davidsen T.M."/>
            <person name="Wayne K.J."/>
            <person name="Tettelin H."/>
            <person name="Glass J.I."/>
            <person name="Rusch D."/>
            <person name="Podicherti R."/>
            <person name="Tsui H.-C.T."/>
            <person name="Winkler M.E."/>
        </authorList>
    </citation>
    <scope>NUCLEOTIDE SEQUENCE [LARGE SCALE GENOMIC DNA]</scope>
    <source>
        <strain evidence="7 8">YBY</strain>
    </source>
</reference>
<dbReference type="GO" id="GO:0005524">
    <property type="term" value="F:ATP binding"/>
    <property type="evidence" value="ECO:0007669"/>
    <property type="project" value="UniProtKB-KW"/>
</dbReference>
<dbReference type="SMART" id="SM00382">
    <property type="entry name" value="AAA"/>
    <property type="match status" value="1"/>
</dbReference>
<dbReference type="GO" id="GO:0016887">
    <property type="term" value="F:ATP hydrolysis activity"/>
    <property type="evidence" value="ECO:0007669"/>
    <property type="project" value="InterPro"/>
</dbReference>
<evidence type="ECO:0000259" key="6">
    <source>
        <dbReference type="PROSITE" id="PS50893"/>
    </source>
</evidence>
<dbReference type="KEGG" id="afa:UZ73_08950"/>
<sequence length="253" mass="28054">MIRIQDVNLIYGRNTERETQALKQINLDIQDNEIIAIVGASGCGKSTLLRLIAGLLMPTSGTVSIDDEIVAHPRQDTGIVFQAPTLVPWANILDNTLLPSSIMGRLDDQARSRATRLLTTAGLGNFLHHHPKQLSGGMQQRVAICRALVHNPKVVLMDEPFGALDALTRETMTLELLRLWYEDPKTIVFVTHSISEAVMLGHRIVVMSPRPGQITEILDVNLPRERDFSLVGTPEFTRCAAAVRELIFQHEVA</sequence>
<comment type="caution">
    <text evidence="7">The sequence shown here is derived from an EMBL/GenBank/DDBJ whole genome shotgun (WGS) entry which is preliminary data.</text>
</comment>
<dbReference type="InterPro" id="IPR003439">
    <property type="entry name" value="ABC_transporter-like_ATP-bd"/>
</dbReference>
<keyword evidence="5 7" id="KW-0067">ATP-binding</keyword>
<dbReference type="InterPro" id="IPR027417">
    <property type="entry name" value="P-loop_NTPase"/>
</dbReference>
<evidence type="ECO:0000256" key="1">
    <source>
        <dbReference type="ARBA" id="ARBA00005417"/>
    </source>
</evidence>
<name>A0A2U2BLY9_ALCFA</name>
<comment type="similarity">
    <text evidence="1">Belongs to the ABC transporter superfamily.</text>
</comment>
<dbReference type="RefSeq" id="WP_045930687.1">
    <property type="nucleotide sequence ID" value="NZ_CAXOJJ010000021.1"/>
</dbReference>